<reference evidence="1 2" key="1">
    <citation type="submission" date="2023-08" db="EMBL/GenBank/DDBJ databases">
        <title>Annotated Genome Sequence of Vanrija albida AlHP1.</title>
        <authorList>
            <person name="Herzog R."/>
        </authorList>
    </citation>
    <scope>NUCLEOTIDE SEQUENCE [LARGE SCALE GENOMIC DNA]</scope>
    <source>
        <strain evidence="1 2">AlHP1</strain>
    </source>
</reference>
<protein>
    <submittedName>
        <fullName evidence="1">Uncharacterized protein</fullName>
    </submittedName>
</protein>
<accession>A0ABR3PWF4</accession>
<gene>
    <name evidence="1" type="ORF">Q8F55_006199</name>
</gene>
<dbReference type="GeneID" id="95987242"/>
<dbReference type="RefSeq" id="XP_069206737.1">
    <property type="nucleotide sequence ID" value="XM_069354666.1"/>
</dbReference>
<dbReference type="EMBL" id="JBBXJM010000005">
    <property type="protein sequence ID" value="KAL1406793.1"/>
    <property type="molecule type" value="Genomic_DNA"/>
</dbReference>
<proteinExistence type="predicted"/>
<evidence type="ECO:0000313" key="1">
    <source>
        <dbReference type="EMBL" id="KAL1406793.1"/>
    </source>
</evidence>
<name>A0ABR3PWF4_9TREE</name>
<keyword evidence="2" id="KW-1185">Reference proteome</keyword>
<comment type="caution">
    <text evidence="1">The sequence shown here is derived from an EMBL/GenBank/DDBJ whole genome shotgun (WGS) entry which is preliminary data.</text>
</comment>
<dbReference type="Proteomes" id="UP001565368">
    <property type="component" value="Unassembled WGS sequence"/>
</dbReference>
<organism evidence="1 2">
    <name type="scientific">Vanrija albida</name>
    <dbReference type="NCBI Taxonomy" id="181172"/>
    <lineage>
        <taxon>Eukaryota</taxon>
        <taxon>Fungi</taxon>
        <taxon>Dikarya</taxon>
        <taxon>Basidiomycota</taxon>
        <taxon>Agaricomycotina</taxon>
        <taxon>Tremellomycetes</taxon>
        <taxon>Trichosporonales</taxon>
        <taxon>Trichosporonaceae</taxon>
        <taxon>Vanrija</taxon>
    </lineage>
</organism>
<evidence type="ECO:0000313" key="2">
    <source>
        <dbReference type="Proteomes" id="UP001565368"/>
    </source>
</evidence>
<sequence>MSCAYPHPMPPTPPRVLTLRLEESQRLVYEFRQRSAGYTVDEYHRLHSGLNRFFVRQPDVECYDVSPPKAPARIIVAMVPDFALDMGWAHYVSEWAAHVVGDRPVITIYHNYDYIAGMLVPMYPVEPGKRDLEVVV</sequence>